<protein>
    <submittedName>
        <fullName evidence="1">Uncharacterized protein</fullName>
    </submittedName>
</protein>
<reference evidence="1" key="2">
    <citation type="journal article" date="2015" name="Data Brief">
        <title>Shoot transcriptome of the giant reed, Arundo donax.</title>
        <authorList>
            <person name="Barrero R.A."/>
            <person name="Guerrero F.D."/>
            <person name="Moolhuijzen P."/>
            <person name="Goolsby J.A."/>
            <person name="Tidwell J."/>
            <person name="Bellgard S.E."/>
            <person name="Bellgard M.I."/>
        </authorList>
    </citation>
    <scope>NUCLEOTIDE SEQUENCE</scope>
    <source>
        <tissue evidence="1">Shoot tissue taken approximately 20 cm above the soil surface</tissue>
    </source>
</reference>
<organism evidence="1">
    <name type="scientific">Arundo donax</name>
    <name type="common">Giant reed</name>
    <name type="synonym">Donax arundinaceus</name>
    <dbReference type="NCBI Taxonomy" id="35708"/>
    <lineage>
        <taxon>Eukaryota</taxon>
        <taxon>Viridiplantae</taxon>
        <taxon>Streptophyta</taxon>
        <taxon>Embryophyta</taxon>
        <taxon>Tracheophyta</taxon>
        <taxon>Spermatophyta</taxon>
        <taxon>Magnoliopsida</taxon>
        <taxon>Liliopsida</taxon>
        <taxon>Poales</taxon>
        <taxon>Poaceae</taxon>
        <taxon>PACMAD clade</taxon>
        <taxon>Arundinoideae</taxon>
        <taxon>Arundineae</taxon>
        <taxon>Arundo</taxon>
    </lineage>
</organism>
<evidence type="ECO:0000313" key="1">
    <source>
        <dbReference type="EMBL" id="JAD91066.1"/>
    </source>
</evidence>
<reference evidence="1" key="1">
    <citation type="submission" date="2014-09" db="EMBL/GenBank/DDBJ databases">
        <authorList>
            <person name="Magalhaes I.L.F."/>
            <person name="Oliveira U."/>
            <person name="Santos F.R."/>
            <person name="Vidigal T.H.D.A."/>
            <person name="Brescovit A.D."/>
            <person name="Santos A.J."/>
        </authorList>
    </citation>
    <scope>NUCLEOTIDE SEQUENCE</scope>
    <source>
        <tissue evidence="1">Shoot tissue taken approximately 20 cm above the soil surface</tissue>
    </source>
</reference>
<dbReference type="AlphaFoldDB" id="A0A0A9DTG4"/>
<sequence>MLDCILKPSMERASIFSIANGARSSSETYSEAFSPLNDDDKSAHLPFFFLPRAALPPPPTKASMPRLSNRSYLSADSRADPASKAICCIILPLTSSKGISLLACIDNFSIPTEAKPCNISIIPEPISAGSTIGEEVCMTKLQLFFASLNRAGFIDRRNPPSCV</sequence>
<accession>A0A0A9DTG4</accession>
<proteinExistence type="predicted"/>
<name>A0A0A9DTG4_ARUDO</name>
<dbReference type="EMBL" id="GBRH01206829">
    <property type="protein sequence ID" value="JAD91066.1"/>
    <property type="molecule type" value="Transcribed_RNA"/>
</dbReference>